<evidence type="ECO:0000259" key="1">
    <source>
        <dbReference type="Pfam" id="PF12680"/>
    </source>
</evidence>
<protein>
    <submittedName>
        <fullName evidence="2">Nuclear transport factor 2 family protein</fullName>
    </submittedName>
</protein>
<sequence length="140" mass="15194">MDLTHQEIFQRYVYAGAVTRDPDAIAALFTEDGVYEAPLVPAGHPLHGRLVGRAAIRAGTSAYHQLPTHQGTVNLGRSAHLLHDTPDPGVFIAEIDVAFDGTDGRQTTMSLVQIFRLRAGQIAVLRDYFTEPPSDASTGR</sequence>
<reference evidence="2 3" key="1">
    <citation type="submission" date="2021-03" db="EMBL/GenBank/DDBJ databases">
        <authorList>
            <person name="Lee D.-H."/>
        </authorList>
    </citation>
    <scope>NUCLEOTIDE SEQUENCE [LARGE SCALE GENOMIC DNA]</scope>
    <source>
        <strain evidence="2 3">MMS20-R2-23</strain>
    </source>
</reference>
<dbReference type="Pfam" id="PF12680">
    <property type="entry name" value="SnoaL_2"/>
    <property type="match status" value="1"/>
</dbReference>
<name>A0ABS3V377_9ACTN</name>
<evidence type="ECO:0000313" key="3">
    <source>
        <dbReference type="Proteomes" id="UP000671399"/>
    </source>
</evidence>
<dbReference type="Proteomes" id="UP000671399">
    <property type="component" value="Unassembled WGS sequence"/>
</dbReference>
<comment type="caution">
    <text evidence="2">The sequence shown here is derived from an EMBL/GenBank/DDBJ whole genome shotgun (WGS) entry which is preliminary data.</text>
</comment>
<feature type="domain" description="SnoaL-like" evidence="1">
    <location>
        <begin position="14"/>
        <end position="123"/>
    </location>
</feature>
<dbReference type="InterPro" id="IPR032710">
    <property type="entry name" value="NTF2-like_dom_sf"/>
</dbReference>
<evidence type="ECO:0000313" key="2">
    <source>
        <dbReference type="EMBL" id="MBO4160070.1"/>
    </source>
</evidence>
<gene>
    <name evidence="2" type="ORF">JQN83_04500</name>
</gene>
<organism evidence="2 3">
    <name type="scientific">Micromonospora antibiotica</name>
    <dbReference type="NCBI Taxonomy" id="2807623"/>
    <lineage>
        <taxon>Bacteria</taxon>
        <taxon>Bacillati</taxon>
        <taxon>Actinomycetota</taxon>
        <taxon>Actinomycetes</taxon>
        <taxon>Micromonosporales</taxon>
        <taxon>Micromonosporaceae</taxon>
        <taxon>Micromonospora</taxon>
    </lineage>
</organism>
<dbReference type="Gene3D" id="3.10.450.50">
    <property type="match status" value="1"/>
</dbReference>
<proteinExistence type="predicted"/>
<keyword evidence="3" id="KW-1185">Reference proteome</keyword>
<dbReference type="EMBL" id="JAGFWR010000001">
    <property type="protein sequence ID" value="MBO4160070.1"/>
    <property type="molecule type" value="Genomic_DNA"/>
</dbReference>
<dbReference type="InterPro" id="IPR037401">
    <property type="entry name" value="SnoaL-like"/>
</dbReference>
<accession>A0ABS3V377</accession>
<dbReference type="SUPFAM" id="SSF54427">
    <property type="entry name" value="NTF2-like"/>
    <property type="match status" value="1"/>
</dbReference>
<dbReference type="RefSeq" id="WP_208565691.1">
    <property type="nucleotide sequence ID" value="NZ_JAGFWR010000001.1"/>
</dbReference>